<keyword evidence="3" id="KW-1185">Reference proteome</keyword>
<evidence type="ECO:0000313" key="2">
    <source>
        <dbReference type="EMBL" id="MBB3062613.1"/>
    </source>
</evidence>
<proteinExistence type="predicted"/>
<evidence type="ECO:0008006" key="4">
    <source>
        <dbReference type="Google" id="ProtNLM"/>
    </source>
</evidence>
<feature type="signal peptide" evidence="1">
    <location>
        <begin position="1"/>
        <end position="25"/>
    </location>
</feature>
<dbReference type="AlphaFoldDB" id="A0A7W4WE72"/>
<organism evidence="2 3">
    <name type="scientific">Microbulbifer rhizosphaerae</name>
    <dbReference type="NCBI Taxonomy" id="1562603"/>
    <lineage>
        <taxon>Bacteria</taxon>
        <taxon>Pseudomonadati</taxon>
        <taxon>Pseudomonadota</taxon>
        <taxon>Gammaproteobacteria</taxon>
        <taxon>Cellvibrionales</taxon>
        <taxon>Microbulbiferaceae</taxon>
        <taxon>Microbulbifer</taxon>
    </lineage>
</organism>
<evidence type="ECO:0000313" key="3">
    <source>
        <dbReference type="Proteomes" id="UP000535937"/>
    </source>
</evidence>
<keyword evidence="1" id="KW-0732">Signal</keyword>
<accession>A0A7W4WE72</accession>
<comment type="caution">
    <text evidence="2">The sequence shown here is derived from an EMBL/GenBank/DDBJ whole genome shotgun (WGS) entry which is preliminary data.</text>
</comment>
<protein>
    <recommendedName>
        <fullName evidence="4">DUF1570 domain-containing protein</fullName>
    </recommendedName>
</protein>
<name>A0A7W4WE72_9GAMM</name>
<sequence>MRGKLCILLMAYLLPIAGWTSPANLVDAEWHEIETPHFRIVTNGRPESVKGLAEDLERFRVVASQLLSASEVQHKLTIFALADRNSYAAFVGDENAKRTGGVFHNTSYGSFALVNLGSDRSMREHPAREFLFHEYTHFLTYGRSPLHYPYWYSEGFAEVFSTVDFPKDGNYVFGAIPMDRAASLYYDQPMPLEELLRATPTTADGRQNSRVYAGGWMLTHWLIMSSGKADRIQGYVSAYNRGEDPVDALVSALEMPFEELERHYIGQAKGKFSKRTGLMPRGYKPVQPIVQPLSREAAVAEIARYLVMSGKNADSLRELVQYARAERADSHELMSIIAVAKTRAGEFSRAESLLESIPLGAHSEQWYQSAEAFLWLERQLVKGVHSDPERLEAVRDRFAALIEANDEVPAYWRGLAVAMQKLGYPRGEYLKILEQAYLRAPREVGIAWWYANELYLDRDAEIFARVAHPLLMQITEEQPRTQLQAMLADLLPDIAAPEVDAEEKKTIDGAFAKYKGYSANKALALALDYKGAYVFGYAYDSPDQDTANSKALEVCEARRITLNVESLCRIYAEGDKIIDAVGSSDRL</sequence>
<dbReference type="Proteomes" id="UP000535937">
    <property type="component" value="Unassembled WGS sequence"/>
</dbReference>
<gene>
    <name evidence="2" type="ORF">FHS09_003462</name>
</gene>
<dbReference type="EMBL" id="JACHWZ010000018">
    <property type="protein sequence ID" value="MBB3062613.1"/>
    <property type="molecule type" value="Genomic_DNA"/>
</dbReference>
<reference evidence="2 3" key="1">
    <citation type="submission" date="2020-08" db="EMBL/GenBank/DDBJ databases">
        <title>Genomic Encyclopedia of Type Strains, Phase III (KMG-III): the genomes of soil and plant-associated and newly described type strains.</title>
        <authorList>
            <person name="Whitman W."/>
        </authorList>
    </citation>
    <scope>NUCLEOTIDE SEQUENCE [LARGE SCALE GENOMIC DNA]</scope>
    <source>
        <strain evidence="2 3">CECT 8799</strain>
    </source>
</reference>
<dbReference type="RefSeq" id="WP_183462048.1">
    <property type="nucleotide sequence ID" value="NZ_JACHWZ010000018.1"/>
</dbReference>
<evidence type="ECO:0000256" key="1">
    <source>
        <dbReference type="SAM" id="SignalP"/>
    </source>
</evidence>
<feature type="chain" id="PRO_5031394485" description="DUF1570 domain-containing protein" evidence="1">
    <location>
        <begin position="26"/>
        <end position="587"/>
    </location>
</feature>